<protein>
    <submittedName>
        <fullName evidence="2">Uncharacterized protein</fullName>
    </submittedName>
</protein>
<gene>
    <name evidence="2" type="ORF">SISNIDRAFT_469128</name>
</gene>
<accession>A0A164QFH8</accession>
<dbReference type="AlphaFoldDB" id="A0A164QFH8"/>
<dbReference type="Proteomes" id="UP000076722">
    <property type="component" value="Unassembled WGS sequence"/>
</dbReference>
<sequence>MSSLQAANSATSIFQPLLEGQAFDPASEISSPGISPRVHVIATFLRNGEVSNWRYEYARVFGRLVVRGHESVIFIDGPTMASPCLPDGLVLRAPSTLTLGSRPSPVNPPIDASALSNSGVRVASAYRSSGPSTSNCAHESLSEESANASRCTRSGAALEYLPSSATSFELTSREAIRPAISPTWTSQDLDGHAKELMEGGHLAEQALRIASKFPIKTSFTEDPKKHTRAYSKARPQCIVISSLEMTPSPRLRLISMFIWAIIDPELQQWSTKLPSIQSHMNTSREVATGSILICRRRIYTASASSPRTRMSSPPIALKR</sequence>
<reference evidence="2 3" key="1">
    <citation type="journal article" date="2016" name="Mol. Biol. Evol.">
        <title>Comparative Genomics of Early-Diverging Mushroom-Forming Fungi Provides Insights into the Origins of Lignocellulose Decay Capabilities.</title>
        <authorList>
            <person name="Nagy L.G."/>
            <person name="Riley R."/>
            <person name="Tritt A."/>
            <person name="Adam C."/>
            <person name="Daum C."/>
            <person name="Floudas D."/>
            <person name="Sun H."/>
            <person name="Yadav J.S."/>
            <person name="Pangilinan J."/>
            <person name="Larsson K.H."/>
            <person name="Matsuura K."/>
            <person name="Barry K."/>
            <person name="Labutti K."/>
            <person name="Kuo R."/>
            <person name="Ohm R.A."/>
            <person name="Bhattacharya S.S."/>
            <person name="Shirouzu T."/>
            <person name="Yoshinaga Y."/>
            <person name="Martin F.M."/>
            <person name="Grigoriev I.V."/>
            <person name="Hibbett D.S."/>
        </authorList>
    </citation>
    <scope>NUCLEOTIDE SEQUENCE [LARGE SCALE GENOMIC DNA]</scope>
    <source>
        <strain evidence="2 3">HHB9708</strain>
    </source>
</reference>
<dbReference type="EMBL" id="KV419426">
    <property type="protein sequence ID" value="KZS89607.1"/>
    <property type="molecule type" value="Genomic_DNA"/>
</dbReference>
<evidence type="ECO:0000313" key="2">
    <source>
        <dbReference type="EMBL" id="KZS89607.1"/>
    </source>
</evidence>
<feature type="region of interest" description="Disordered" evidence="1">
    <location>
        <begin position="126"/>
        <end position="147"/>
    </location>
</feature>
<name>A0A164QFH8_9AGAM</name>
<organism evidence="2 3">
    <name type="scientific">Sistotremastrum niveocremeum HHB9708</name>
    <dbReference type="NCBI Taxonomy" id="1314777"/>
    <lineage>
        <taxon>Eukaryota</taxon>
        <taxon>Fungi</taxon>
        <taxon>Dikarya</taxon>
        <taxon>Basidiomycota</taxon>
        <taxon>Agaricomycotina</taxon>
        <taxon>Agaricomycetes</taxon>
        <taxon>Sistotremastrales</taxon>
        <taxon>Sistotremastraceae</taxon>
        <taxon>Sertulicium</taxon>
        <taxon>Sertulicium niveocremeum</taxon>
    </lineage>
</organism>
<evidence type="ECO:0000313" key="3">
    <source>
        <dbReference type="Proteomes" id="UP000076722"/>
    </source>
</evidence>
<keyword evidence="3" id="KW-1185">Reference proteome</keyword>
<proteinExistence type="predicted"/>
<evidence type="ECO:0000256" key="1">
    <source>
        <dbReference type="SAM" id="MobiDB-lite"/>
    </source>
</evidence>